<dbReference type="Pfam" id="PF20842">
    <property type="entry name" value="Rax2_2"/>
    <property type="match status" value="1"/>
</dbReference>
<dbReference type="InterPro" id="IPR048265">
    <property type="entry name" value="Rax2-like_third"/>
</dbReference>
<feature type="domain" description="Rax2-like C-terminal" evidence="2">
    <location>
        <begin position="920"/>
        <end position="1165"/>
    </location>
</feature>
<accession>A0ABR3VWB2</accession>
<dbReference type="InterPro" id="IPR011043">
    <property type="entry name" value="Gal_Oxase/kelch_b-propeller"/>
</dbReference>
<evidence type="ECO:0008006" key="7">
    <source>
        <dbReference type="Google" id="ProtNLM"/>
    </source>
</evidence>
<reference evidence="5 6" key="1">
    <citation type="journal article" date="2024" name="IMA Fungus">
        <title>IMA Genome - F19 : A genome assembly and annotation guide to empower mycologists, including annotated draft genome sequences of Ceratocystis pirilliformis, Diaporthe australafricana, Fusarium ophioides, Paecilomyces lecythidis, and Sporothrix stenoceras.</title>
        <authorList>
            <person name="Aylward J."/>
            <person name="Wilson A.M."/>
            <person name="Visagie C.M."/>
            <person name="Spraker J."/>
            <person name="Barnes I."/>
            <person name="Buitendag C."/>
            <person name="Ceriani C."/>
            <person name="Del Mar Angel L."/>
            <person name="du Plessis D."/>
            <person name="Fuchs T."/>
            <person name="Gasser K."/>
            <person name="Kramer D."/>
            <person name="Li W."/>
            <person name="Munsamy K."/>
            <person name="Piso A."/>
            <person name="Price J.L."/>
            <person name="Sonnekus B."/>
            <person name="Thomas C."/>
            <person name="van der Nest A."/>
            <person name="van Dijk A."/>
            <person name="van Heerden A."/>
            <person name="van Vuuren N."/>
            <person name="Yilmaz N."/>
            <person name="Duong T.A."/>
            <person name="van der Merwe N.A."/>
            <person name="Wingfield M.J."/>
            <person name="Wingfield B.D."/>
        </authorList>
    </citation>
    <scope>NUCLEOTIDE SEQUENCE [LARGE SCALE GENOMIC DNA]</scope>
    <source>
        <strain evidence="5 6">CMW 18300</strain>
    </source>
</reference>
<dbReference type="SUPFAM" id="SSF50965">
    <property type="entry name" value="Galactose oxidase, central domain"/>
    <property type="match status" value="1"/>
</dbReference>
<keyword evidence="1" id="KW-0472">Membrane</keyword>
<protein>
    <recommendedName>
        <fullName evidence="7">Cellular morphogenesis protein</fullName>
    </recommendedName>
</protein>
<dbReference type="Pfam" id="PF12768">
    <property type="entry name" value="Rax2"/>
    <property type="match status" value="1"/>
</dbReference>
<sequence>MRPLLSRRRVARQPRIGASTLLKSFLTVSSLASLPTTQAINFTSVPDTFLDLDISSLGRVGFAGDFSGISLYQFEGQDEDPFRTNGSEGLLARLPNGVLTTVVQADASIQSMCSYVANGVAQGVIIAGNFTSLGDRESTGIALFNPNTTEVRQLPGIQGSVNAVLCDNDTVYVGGNFMGIENSTNAVSWGGIDAGFTALPFAGFNGPVLSITKASNGHIIFGGSFTGLGNASTPSTPDEQVINISTANLTSSGSTTTDGFSEPSNIVCKTSGVDGAGNTWLLADNTPGSWQANMGFGYRPTKLRLYNTHQDGRGTKTWRFTALPINGIMNLTYIDPDTKQNLTCTSECPLSSNADLTFQEFHFVDVIGMNAFRIDISDWYGSGGGLNGIELFQDDIFAFAVSEFNEPTCAGISTASNATQTGPWTVSSTFANSSRYLTAQLSSPISTDSASVVFLPDIREAGYYTVNMYTPGCLQDSTCDSRGQVHLSGTMSPTTGTNGTISTSLFQTNNFDKYDPIYYGYVDATSDSFRPAVTLTPASGQSLSQQTIVAQRVGFVMYNTTGGLNGLFEYDPSVTDFNTSDFQSSVFDKLGMNFSTGSAVNALATSGTVTFIGGNFTSSASNNIVSIDSQDSSIRSLDGGLNGFVASMHANGSNLFVGGSFNNTQSNDASGLANVAVFDSTTNVWSALGSGVNGPVSAVVPLTMNISGTTEEVVSFTGNFSQLNAFESNQAVLTNGFGVWVPARGNWLGNLDVPVEFLDGMLTTSNLDVTGSNPLYAGTVISSTLGAVGAASLSGSKPDFTLDDFGAKIQSDSIPSTASAVKRDILNGSASGVLDAAFLNTNNLNVTVLAGRFTLTGSNGSTIHNVAIVNSTDDSNATVTGFASGVSQDSTFVTVAIQDSRLFAGGNVTGLVSGTNVSGLVSFDLKANDYGSQPPALEGGSATVSTIAVRPKSNDVFVGGSFTSAGSLGCPAVCSFNPSSSQWTRPGNNLMGEARTMAWMTDKNLVAGGNFTVNGSTSFLVSYTSGAQSWENYPGGTQLPGPVDVVVSGSSNGDQVWVTGTATNGSIYLMKYVGSNWKSAGQPFEAGTDIRSLQIFTLTDSKGSSELLDENMSLMLTGHIMIPAFGSASAALFNGTALTPFALTTKAGNTAGTISRVFVEKTNFFSGGNSGSLPIYAIVLIGLAIALGLTLLIVVAGMAMERLRKKREGYQPAPTSMFDRGSGMQRIPPHELLESLGKGRPGAPHV</sequence>
<dbReference type="EMBL" id="JAWRVE010000258">
    <property type="protein sequence ID" value="KAL1846774.1"/>
    <property type="molecule type" value="Genomic_DNA"/>
</dbReference>
<keyword evidence="1" id="KW-0812">Transmembrane</keyword>
<evidence type="ECO:0000313" key="5">
    <source>
        <dbReference type="EMBL" id="KAL1846774.1"/>
    </source>
</evidence>
<evidence type="ECO:0000313" key="6">
    <source>
        <dbReference type="Proteomes" id="UP001583177"/>
    </source>
</evidence>
<evidence type="ECO:0000259" key="3">
    <source>
        <dbReference type="Pfam" id="PF20842"/>
    </source>
</evidence>
<dbReference type="InterPro" id="IPR024982">
    <property type="entry name" value="Rax2-like_C"/>
</dbReference>
<dbReference type="PANTHER" id="PTHR31778">
    <property type="entry name" value="BUD SITE SELECTION PROTEIN RAX2"/>
    <property type="match status" value="1"/>
</dbReference>
<proteinExistence type="predicted"/>
<feature type="transmembrane region" description="Helical" evidence="1">
    <location>
        <begin position="1173"/>
        <end position="1197"/>
    </location>
</feature>
<keyword evidence="1" id="KW-1133">Transmembrane helix</keyword>
<dbReference type="PANTHER" id="PTHR31778:SF2">
    <property type="entry name" value="BUD SITE SELECTION PROTEIN RAX2"/>
    <property type="match status" value="1"/>
</dbReference>
<dbReference type="InterPro" id="IPR048266">
    <property type="entry name" value="Rax2-like_second"/>
</dbReference>
<evidence type="ECO:0000259" key="2">
    <source>
        <dbReference type="Pfam" id="PF12768"/>
    </source>
</evidence>
<dbReference type="Proteomes" id="UP001583177">
    <property type="component" value="Unassembled WGS sequence"/>
</dbReference>
<feature type="domain" description="Rax2-like third" evidence="4">
    <location>
        <begin position="397"/>
        <end position="557"/>
    </location>
</feature>
<feature type="domain" description="Rax2-like second" evidence="3">
    <location>
        <begin position="237"/>
        <end position="386"/>
    </location>
</feature>
<evidence type="ECO:0000259" key="4">
    <source>
        <dbReference type="Pfam" id="PF20843"/>
    </source>
</evidence>
<dbReference type="Pfam" id="PF20843">
    <property type="entry name" value="Rax2_3"/>
    <property type="match status" value="1"/>
</dbReference>
<keyword evidence="6" id="KW-1185">Reference proteome</keyword>
<evidence type="ECO:0000256" key="1">
    <source>
        <dbReference type="SAM" id="Phobius"/>
    </source>
</evidence>
<name>A0ABR3VWB2_9PEZI</name>
<gene>
    <name evidence="5" type="ORF">Daus18300_014144</name>
</gene>
<comment type="caution">
    <text evidence="5">The sequence shown here is derived from an EMBL/GenBank/DDBJ whole genome shotgun (WGS) entry which is preliminary data.</text>
</comment>
<organism evidence="5 6">
    <name type="scientific">Diaporthe australafricana</name>
    <dbReference type="NCBI Taxonomy" id="127596"/>
    <lineage>
        <taxon>Eukaryota</taxon>
        <taxon>Fungi</taxon>
        <taxon>Dikarya</taxon>
        <taxon>Ascomycota</taxon>
        <taxon>Pezizomycotina</taxon>
        <taxon>Sordariomycetes</taxon>
        <taxon>Sordariomycetidae</taxon>
        <taxon>Diaporthales</taxon>
        <taxon>Diaporthaceae</taxon>
        <taxon>Diaporthe</taxon>
    </lineage>
</organism>